<feature type="region of interest" description="Disordered" evidence="1">
    <location>
        <begin position="38"/>
        <end position="60"/>
    </location>
</feature>
<evidence type="ECO:0000313" key="2">
    <source>
        <dbReference type="EMBL" id="OIT36105.1"/>
    </source>
</evidence>
<evidence type="ECO:0000313" key="3">
    <source>
        <dbReference type="Proteomes" id="UP000187609"/>
    </source>
</evidence>
<accession>A0A314L3N7</accession>
<evidence type="ECO:0000256" key="1">
    <source>
        <dbReference type="SAM" id="MobiDB-lite"/>
    </source>
</evidence>
<comment type="caution">
    <text evidence="2">The sequence shown here is derived from an EMBL/GenBank/DDBJ whole genome shotgun (WGS) entry which is preliminary data.</text>
</comment>
<feature type="non-terminal residue" evidence="2">
    <location>
        <position position="1"/>
    </location>
</feature>
<dbReference type="EMBL" id="MJEQ01000471">
    <property type="protein sequence ID" value="OIT36105.1"/>
    <property type="molecule type" value="Genomic_DNA"/>
</dbReference>
<protein>
    <submittedName>
        <fullName evidence="2">Uncharacterized protein</fullName>
    </submittedName>
</protein>
<keyword evidence="3" id="KW-1185">Reference proteome</keyword>
<dbReference type="Proteomes" id="UP000187609">
    <property type="component" value="Unassembled WGS sequence"/>
</dbReference>
<dbReference type="STRING" id="49451.A0A314L3N7"/>
<reference evidence="2" key="1">
    <citation type="submission" date="2016-11" db="EMBL/GenBank/DDBJ databases">
        <title>The genome of Nicotiana attenuata.</title>
        <authorList>
            <person name="Xu S."/>
            <person name="Brockmoeller T."/>
            <person name="Gaquerel E."/>
            <person name="Navarro A."/>
            <person name="Kuhl H."/>
            <person name="Gase K."/>
            <person name="Ling Z."/>
            <person name="Zhou W."/>
            <person name="Kreitzer C."/>
            <person name="Stanke M."/>
            <person name="Tang H."/>
            <person name="Lyons E."/>
            <person name="Pandey P."/>
            <person name="Pandey S.P."/>
            <person name="Timmermann B."/>
            <person name="Baldwin I.T."/>
        </authorList>
    </citation>
    <scope>NUCLEOTIDE SEQUENCE [LARGE SCALE GENOMIC DNA]</scope>
    <source>
        <strain evidence="2">UT</strain>
    </source>
</reference>
<sequence length="141" mass="15258">LTAEADKYISPDRDASSKEVNSNQKLKLGAEHMAHSSCVEGTHHPLKERELPSSAKPAKSTLASCEGDKKVINDKKVDAKAIPGSCPNMPCVNAPSTVGLPSDEIWTYPCFVFAVKTLTGEILMLSEYSTAAMHFITIPRK</sequence>
<gene>
    <name evidence="2" type="ORF">A4A49_51238</name>
</gene>
<organism evidence="2 3">
    <name type="scientific">Nicotiana attenuata</name>
    <name type="common">Coyote tobacco</name>
    <dbReference type="NCBI Taxonomy" id="49451"/>
    <lineage>
        <taxon>Eukaryota</taxon>
        <taxon>Viridiplantae</taxon>
        <taxon>Streptophyta</taxon>
        <taxon>Embryophyta</taxon>
        <taxon>Tracheophyta</taxon>
        <taxon>Spermatophyta</taxon>
        <taxon>Magnoliopsida</taxon>
        <taxon>eudicotyledons</taxon>
        <taxon>Gunneridae</taxon>
        <taxon>Pentapetalae</taxon>
        <taxon>asterids</taxon>
        <taxon>lamiids</taxon>
        <taxon>Solanales</taxon>
        <taxon>Solanaceae</taxon>
        <taxon>Nicotianoideae</taxon>
        <taxon>Nicotianeae</taxon>
        <taxon>Nicotiana</taxon>
    </lineage>
</organism>
<feature type="compositionally biased region" description="Basic and acidic residues" evidence="1">
    <location>
        <begin position="1"/>
        <end position="17"/>
    </location>
</feature>
<name>A0A314L3N7_NICAT</name>
<feature type="region of interest" description="Disordered" evidence="1">
    <location>
        <begin position="1"/>
        <end position="26"/>
    </location>
</feature>
<feature type="compositionally biased region" description="Basic and acidic residues" evidence="1">
    <location>
        <begin position="41"/>
        <end position="51"/>
    </location>
</feature>
<dbReference type="AlphaFoldDB" id="A0A314L3N7"/>
<proteinExistence type="predicted"/>